<keyword evidence="11" id="KW-1185">Reference proteome</keyword>
<evidence type="ECO:0000256" key="8">
    <source>
        <dbReference type="SAM" id="MobiDB-lite"/>
    </source>
</evidence>
<dbReference type="InParanoid" id="A0A4Q1BQQ1"/>
<dbReference type="EMBL" id="SDIL01000020">
    <property type="protein sequence ID" value="RXK40269.1"/>
    <property type="molecule type" value="Genomic_DNA"/>
</dbReference>
<evidence type="ECO:0000313" key="10">
    <source>
        <dbReference type="EMBL" id="RXK40269.1"/>
    </source>
</evidence>
<dbReference type="Proteomes" id="UP000289152">
    <property type="component" value="Unassembled WGS sequence"/>
</dbReference>
<sequence>MRPPTPVSGSTDSDQDTVQPRILSKINSVPNTSSVRSMPPSVLSSSSHSTNNNNTNGSQSSSRRRDSQLDDQKPQRAPQACERCRSKKLRCVGGCPCIRCQRSKSKCDFGPRFHEGEDQPAGLDPSIRLAQLEKAVANLVNSLSHITPDAAQMINAMGHGPQPDVPIILPPAPVSAPPLPPPPLPPHPPLSASTLSNDDSMYSQSFPDPFHSPFAQNSNTSHSDGHPTRMVQFGPSPTDSATAAVSASSGGRKDTPESRLGIASQVGQGFAAPFQALTYQPAQWDNREQSRRASPIPGGPPSRDEGWMVFEARAGPKDDPITTNVIDLGIAEVLFNFFFDKCHQYLPVVHFSRSNLPRFLEIRSRCSFLLTTILAIAARFYRPHRERFPSHQLPPLDAEAPHVMARLAYSHLAASLFRKQHQLLDVQATILLAGWGLHAGGRGPDPWLLTGHALRLAHRLGLHRVGNNPSVSFEGLDDEARDKLLTQWKTWLCWYHFDGFLSLGFGRPQTTQLDAVNEHAYLQALQSRPHSPELAHDVYIASLVQLTKIGRDLISWLQMLTDWHAEGLRGPLIRDGEDFSICSMLRVLNKRLDDWTNMWVWNGSFHALQLGPCSRLAKLQSEHVRLCLNSLALKPGLQENVTGDDAMLMQNCIKQATEAALNTIQTHFDVSNSDMILSYSVDYITITLGQAAVFLIRLHIARDQIPVDRAVLAHYLRMAIVLLEDTDLSETKISTYLSQVCRDLCRVGNVDIPPREGMLEEHLGPQDNLGIPFASSDGAGGDFDLEAFLQFDGSGLDLGFMLGLPADGLTSTGTPAIPSTAADGRIPVDGFVPPIPGD</sequence>
<evidence type="ECO:0000256" key="4">
    <source>
        <dbReference type="ARBA" id="ARBA00023015"/>
    </source>
</evidence>
<dbReference type="SMART" id="SM00906">
    <property type="entry name" value="Fungal_trans"/>
    <property type="match status" value="1"/>
</dbReference>
<dbReference type="CDD" id="cd00067">
    <property type="entry name" value="GAL4"/>
    <property type="match status" value="1"/>
</dbReference>
<dbReference type="OrthoDB" id="3163292at2759"/>
<evidence type="ECO:0000256" key="5">
    <source>
        <dbReference type="ARBA" id="ARBA00023125"/>
    </source>
</evidence>
<dbReference type="PANTHER" id="PTHR31845:SF34">
    <property type="entry name" value="TRANSCRIPTIONAL ACTIVATOR OF PROTEASES PRTT"/>
    <property type="match status" value="1"/>
</dbReference>
<comment type="subcellular location">
    <subcellularLocation>
        <location evidence="1">Nucleus</location>
    </subcellularLocation>
</comment>
<dbReference type="GO" id="GO:0006351">
    <property type="term" value="P:DNA-templated transcription"/>
    <property type="evidence" value="ECO:0007669"/>
    <property type="project" value="InterPro"/>
</dbReference>
<protein>
    <recommendedName>
        <fullName evidence="9">Zn(2)-C6 fungal-type domain-containing protein</fullName>
    </recommendedName>
</protein>
<feature type="compositionally biased region" description="Low complexity" evidence="8">
    <location>
        <begin position="240"/>
        <end position="249"/>
    </location>
</feature>
<evidence type="ECO:0000313" key="11">
    <source>
        <dbReference type="Proteomes" id="UP000289152"/>
    </source>
</evidence>
<feature type="compositionally biased region" description="Pro residues" evidence="8">
    <location>
        <begin position="168"/>
        <end position="189"/>
    </location>
</feature>
<accession>A0A4Q1BQQ1</accession>
<dbReference type="InterPro" id="IPR036864">
    <property type="entry name" value="Zn2-C6_fun-type_DNA-bd_sf"/>
</dbReference>
<keyword evidence="5" id="KW-0238">DNA-binding</keyword>
<evidence type="ECO:0000256" key="6">
    <source>
        <dbReference type="ARBA" id="ARBA00023163"/>
    </source>
</evidence>
<dbReference type="PROSITE" id="PS00463">
    <property type="entry name" value="ZN2_CY6_FUNGAL_1"/>
    <property type="match status" value="1"/>
</dbReference>
<dbReference type="SUPFAM" id="SSF57701">
    <property type="entry name" value="Zn2/Cys6 DNA-binding domain"/>
    <property type="match status" value="1"/>
</dbReference>
<dbReference type="Pfam" id="PF04082">
    <property type="entry name" value="Fungal_trans"/>
    <property type="match status" value="1"/>
</dbReference>
<dbReference type="PROSITE" id="PS50048">
    <property type="entry name" value="ZN2_CY6_FUNGAL_2"/>
    <property type="match status" value="1"/>
</dbReference>
<gene>
    <name evidence="10" type="ORF">M231_02383</name>
</gene>
<evidence type="ECO:0000256" key="2">
    <source>
        <dbReference type="ARBA" id="ARBA00022723"/>
    </source>
</evidence>
<dbReference type="CDD" id="cd12148">
    <property type="entry name" value="fungal_TF_MHR"/>
    <property type="match status" value="1"/>
</dbReference>
<evidence type="ECO:0000256" key="1">
    <source>
        <dbReference type="ARBA" id="ARBA00004123"/>
    </source>
</evidence>
<reference evidence="10 11" key="1">
    <citation type="submission" date="2016-06" db="EMBL/GenBank/DDBJ databases">
        <title>Evolution of pathogenesis and genome organization in the Tremellales.</title>
        <authorList>
            <person name="Cuomo C."/>
            <person name="Litvintseva A."/>
            <person name="Heitman J."/>
            <person name="Chen Y."/>
            <person name="Sun S."/>
            <person name="Springer D."/>
            <person name="Dromer F."/>
            <person name="Young S."/>
            <person name="Zeng Q."/>
            <person name="Chapman S."/>
            <person name="Gujja S."/>
            <person name="Saif S."/>
            <person name="Birren B."/>
        </authorList>
    </citation>
    <scope>NUCLEOTIDE SEQUENCE [LARGE SCALE GENOMIC DNA]</scope>
    <source>
        <strain evidence="10 11">ATCC 28783</strain>
    </source>
</reference>
<dbReference type="Gene3D" id="4.10.240.10">
    <property type="entry name" value="Zn(2)-C6 fungal-type DNA-binding domain"/>
    <property type="match status" value="1"/>
</dbReference>
<proteinExistence type="predicted"/>
<feature type="compositionally biased region" description="Low complexity" evidence="8">
    <location>
        <begin position="33"/>
        <end position="61"/>
    </location>
</feature>
<keyword evidence="6" id="KW-0804">Transcription</keyword>
<dbReference type="InterPro" id="IPR051089">
    <property type="entry name" value="prtT"/>
</dbReference>
<keyword evidence="3" id="KW-0862">Zinc</keyword>
<feature type="region of interest" description="Disordered" evidence="8">
    <location>
        <begin position="1"/>
        <end position="79"/>
    </location>
</feature>
<keyword evidence="7" id="KW-0539">Nucleus</keyword>
<feature type="compositionally biased region" description="Polar residues" evidence="8">
    <location>
        <begin position="192"/>
        <end position="206"/>
    </location>
</feature>
<keyword evidence="2" id="KW-0479">Metal-binding</keyword>
<keyword evidence="4" id="KW-0805">Transcription regulation</keyword>
<dbReference type="Pfam" id="PF00172">
    <property type="entry name" value="Zn_clus"/>
    <property type="match status" value="1"/>
</dbReference>
<evidence type="ECO:0000259" key="9">
    <source>
        <dbReference type="PROSITE" id="PS50048"/>
    </source>
</evidence>
<dbReference type="STRING" id="5217.A0A4Q1BQQ1"/>
<dbReference type="GO" id="GO:0000976">
    <property type="term" value="F:transcription cis-regulatory region binding"/>
    <property type="evidence" value="ECO:0007669"/>
    <property type="project" value="TreeGrafter"/>
</dbReference>
<feature type="domain" description="Zn(2)-C6 fungal-type" evidence="9">
    <location>
        <begin position="80"/>
        <end position="109"/>
    </location>
</feature>
<dbReference type="InterPro" id="IPR001138">
    <property type="entry name" value="Zn2Cys6_DnaBD"/>
</dbReference>
<dbReference type="SMART" id="SM00066">
    <property type="entry name" value="GAL4"/>
    <property type="match status" value="1"/>
</dbReference>
<dbReference type="GO" id="GO:0008270">
    <property type="term" value="F:zinc ion binding"/>
    <property type="evidence" value="ECO:0007669"/>
    <property type="project" value="InterPro"/>
</dbReference>
<evidence type="ECO:0000256" key="7">
    <source>
        <dbReference type="ARBA" id="ARBA00023242"/>
    </source>
</evidence>
<dbReference type="AlphaFoldDB" id="A0A4Q1BQQ1"/>
<dbReference type="VEuPathDB" id="FungiDB:TREMEDRAFT_24778"/>
<dbReference type="GO" id="GO:0000981">
    <property type="term" value="F:DNA-binding transcription factor activity, RNA polymerase II-specific"/>
    <property type="evidence" value="ECO:0007669"/>
    <property type="project" value="InterPro"/>
</dbReference>
<evidence type="ECO:0000256" key="3">
    <source>
        <dbReference type="ARBA" id="ARBA00022833"/>
    </source>
</evidence>
<feature type="compositionally biased region" description="Basic and acidic residues" evidence="8">
    <location>
        <begin position="63"/>
        <end position="74"/>
    </location>
</feature>
<dbReference type="InterPro" id="IPR007219">
    <property type="entry name" value="XnlR_reg_dom"/>
</dbReference>
<name>A0A4Q1BQQ1_TREME</name>
<dbReference type="GO" id="GO:0005634">
    <property type="term" value="C:nucleus"/>
    <property type="evidence" value="ECO:0007669"/>
    <property type="project" value="UniProtKB-SubCell"/>
</dbReference>
<dbReference type="PANTHER" id="PTHR31845">
    <property type="entry name" value="FINGER DOMAIN PROTEIN, PUTATIVE-RELATED"/>
    <property type="match status" value="1"/>
</dbReference>
<feature type="compositionally biased region" description="Polar residues" evidence="8">
    <location>
        <begin position="7"/>
        <end position="18"/>
    </location>
</feature>
<comment type="caution">
    <text evidence="10">The sequence shown here is derived from an EMBL/GenBank/DDBJ whole genome shotgun (WGS) entry which is preliminary data.</text>
</comment>
<feature type="region of interest" description="Disordered" evidence="8">
    <location>
        <begin position="164"/>
        <end position="258"/>
    </location>
</feature>
<organism evidence="10 11">
    <name type="scientific">Tremella mesenterica</name>
    <name type="common">Jelly fungus</name>
    <dbReference type="NCBI Taxonomy" id="5217"/>
    <lineage>
        <taxon>Eukaryota</taxon>
        <taxon>Fungi</taxon>
        <taxon>Dikarya</taxon>
        <taxon>Basidiomycota</taxon>
        <taxon>Agaricomycotina</taxon>
        <taxon>Tremellomycetes</taxon>
        <taxon>Tremellales</taxon>
        <taxon>Tremellaceae</taxon>
        <taxon>Tremella</taxon>
    </lineage>
</organism>